<accession>A0A8K1D6M9</accession>
<sequence>MVTVNKSSWDNRIPLMCTARNAVSSRSVTVTISGLLCPGIPSDSGIWIGVIVGVAVMVVILLVLLVFLWKSKGYCPDCMARLARGSTEISATAGPGDQGCVQAMSSLGPEPGPEPGPASDQHGPGLGQTSSVPEQITDQLRPEPGPAVDQFRPGLGQTSSTPAQITDQLRPLLGPAMGQHDHRWVWSCTRSLQCLDWPRTISDQCLHQEKPKLDISRKLSMERMIKYQNSVPGEVAEPPSLDVFNKRLDVALDAMT</sequence>
<evidence type="ECO:0000256" key="2">
    <source>
        <dbReference type="SAM" id="Phobius"/>
    </source>
</evidence>
<name>A0A8K1D6M9_9PASS</name>
<feature type="transmembrane region" description="Helical" evidence="2">
    <location>
        <begin position="46"/>
        <end position="69"/>
    </location>
</feature>
<keyword evidence="2" id="KW-1133">Transmembrane helix</keyword>
<dbReference type="AlphaFoldDB" id="A0A8K1D6M9"/>
<organism evidence="3 4">
    <name type="scientific">Zosterops borbonicus</name>
    <dbReference type="NCBI Taxonomy" id="364589"/>
    <lineage>
        <taxon>Eukaryota</taxon>
        <taxon>Metazoa</taxon>
        <taxon>Chordata</taxon>
        <taxon>Craniata</taxon>
        <taxon>Vertebrata</taxon>
        <taxon>Euteleostomi</taxon>
        <taxon>Archelosauria</taxon>
        <taxon>Archosauria</taxon>
        <taxon>Dinosauria</taxon>
        <taxon>Saurischia</taxon>
        <taxon>Theropoda</taxon>
        <taxon>Coelurosauria</taxon>
        <taxon>Aves</taxon>
        <taxon>Neognathae</taxon>
        <taxon>Neoaves</taxon>
        <taxon>Telluraves</taxon>
        <taxon>Australaves</taxon>
        <taxon>Passeriformes</taxon>
        <taxon>Sylvioidea</taxon>
        <taxon>Zosteropidae</taxon>
        <taxon>Zosterops</taxon>
    </lineage>
</organism>
<keyword evidence="2" id="KW-0812">Transmembrane</keyword>
<gene>
    <name evidence="3" type="ORF">HGM15179_021518</name>
</gene>
<proteinExistence type="predicted"/>
<dbReference type="Proteomes" id="UP000796761">
    <property type="component" value="Unassembled WGS sequence"/>
</dbReference>
<evidence type="ECO:0000313" key="3">
    <source>
        <dbReference type="EMBL" id="TRZ05591.1"/>
    </source>
</evidence>
<dbReference type="OrthoDB" id="8741746at2759"/>
<comment type="caution">
    <text evidence="3">The sequence shown here is derived from an EMBL/GenBank/DDBJ whole genome shotgun (WGS) entry which is preliminary data.</text>
</comment>
<evidence type="ECO:0000313" key="4">
    <source>
        <dbReference type="Proteomes" id="UP000796761"/>
    </source>
</evidence>
<reference evidence="3" key="1">
    <citation type="submission" date="2019-04" db="EMBL/GenBank/DDBJ databases">
        <title>Genome assembly of Zosterops borbonicus 15179.</title>
        <authorList>
            <person name="Leroy T."/>
            <person name="Anselmetti Y."/>
            <person name="Tilak M.-K."/>
            <person name="Nabholz B."/>
        </authorList>
    </citation>
    <scope>NUCLEOTIDE SEQUENCE</scope>
    <source>
        <strain evidence="3">HGM_15179</strain>
        <tissue evidence="3">Muscle</tissue>
    </source>
</reference>
<keyword evidence="4" id="KW-1185">Reference proteome</keyword>
<feature type="compositionally biased region" description="Polar residues" evidence="1">
    <location>
        <begin position="127"/>
        <end position="138"/>
    </location>
</feature>
<protein>
    <submittedName>
        <fullName evidence="3">Uncharacterized protein</fullName>
    </submittedName>
</protein>
<dbReference type="EMBL" id="SWJQ01003855">
    <property type="protein sequence ID" value="TRZ05591.1"/>
    <property type="molecule type" value="Genomic_DNA"/>
</dbReference>
<keyword evidence="2" id="KW-0472">Membrane</keyword>
<feature type="region of interest" description="Disordered" evidence="1">
    <location>
        <begin position="91"/>
        <end position="163"/>
    </location>
</feature>
<evidence type="ECO:0000256" key="1">
    <source>
        <dbReference type="SAM" id="MobiDB-lite"/>
    </source>
</evidence>